<feature type="transmembrane region" description="Helical" evidence="1">
    <location>
        <begin position="176"/>
        <end position="199"/>
    </location>
</feature>
<dbReference type="AlphaFoldDB" id="A0A8S1EXL7"/>
<keyword evidence="1" id="KW-0472">Membrane</keyword>
<evidence type="ECO:0000259" key="3">
    <source>
        <dbReference type="Pfam" id="PF01757"/>
    </source>
</evidence>
<keyword evidence="2" id="KW-0732">Signal</keyword>
<name>A0A8S1EXL7_9PELO</name>
<feature type="transmembrane region" description="Helical" evidence="1">
    <location>
        <begin position="392"/>
        <end position="413"/>
    </location>
</feature>
<feature type="transmembrane region" description="Helical" evidence="1">
    <location>
        <begin position="592"/>
        <end position="613"/>
    </location>
</feature>
<accession>A0A8S1EXL7</accession>
<feature type="transmembrane region" description="Helical" evidence="1">
    <location>
        <begin position="505"/>
        <end position="525"/>
    </location>
</feature>
<keyword evidence="5" id="KW-1185">Reference proteome</keyword>
<feature type="transmembrane region" description="Helical" evidence="1">
    <location>
        <begin position="550"/>
        <end position="580"/>
    </location>
</feature>
<dbReference type="OrthoDB" id="207378at2759"/>
<feature type="domain" description="Acyltransferase 3" evidence="3">
    <location>
        <begin position="243"/>
        <end position="639"/>
    </location>
</feature>
<dbReference type="GO" id="GO:0016747">
    <property type="term" value="F:acyltransferase activity, transferring groups other than amino-acyl groups"/>
    <property type="evidence" value="ECO:0007669"/>
    <property type="project" value="InterPro"/>
</dbReference>
<evidence type="ECO:0000256" key="2">
    <source>
        <dbReference type="SAM" id="SignalP"/>
    </source>
</evidence>
<proteinExistence type="predicted"/>
<evidence type="ECO:0000313" key="4">
    <source>
        <dbReference type="EMBL" id="CAB3404299.1"/>
    </source>
</evidence>
<dbReference type="InterPro" id="IPR052728">
    <property type="entry name" value="O2_lipid_transport_reg"/>
</dbReference>
<reference evidence="4 5" key="1">
    <citation type="submission" date="2020-04" db="EMBL/GenBank/DDBJ databases">
        <authorList>
            <person name="Laetsch R D."/>
            <person name="Stevens L."/>
            <person name="Kumar S."/>
            <person name="Blaxter L. M."/>
        </authorList>
    </citation>
    <scope>NUCLEOTIDE SEQUENCE [LARGE SCALE GENOMIC DNA]</scope>
</reference>
<gene>
    <name evidence="4" type="ORF">CBOVIS_LOCUS6658</name>
</gene>
<comment type="caution">
    <text evidence="4">The sequence shown here is derived from an EMBL/GenBank/DDBJ whole genome shotgun (WGS) entry which is preliminary data.</text>
</comment>
<protein>
    <recommendedName>
        <fullName evidence="3">Acyltransferase 3 domain-containing protein</fullName>
    </recommendedName>
</protein>
<feature type="transmembrane region" description="Helical" evidence="1">
    <location>
        <begin position="242"/>
        <end position="264"/>
    </location>
</feature>
<dbReference type="PANTHER" id="PTHR11161:SF70">
    <property type="entry name" value="ACYLTRANSFERASE 3 DOMAIN-CONTAINING PROTEIN"/>
    <property type="match status" value="1"/>
</dbReference>
<sequence length="680" mass="78978">MIRLLGLYLILFISSVSAGLEEYDEAFILKFINRSQQLDLSPKCKQSLALVYDYLNDIETLTDQKICYFESFATGPNHLFLSRDQDRWVYKGYECLLSAGETVYSKSEHPMHYCYTHDDDHYKKTPAYSVCIPTPCADENKKLLIEWRKMTHPEVKDEITFTACTRSRHEKQWFELPVPIADFGFNMCLAMIVVMATIFHNMRGNDVKSWSAKCLLAFSAKTNIKKLIELPKDPQSCITCLLGLRFGSMVWTLIGHSFIFVQAYMENVEEFKESMVNNFFNQWITNFTLSVDVFLTLGGTVLSYSWFRKWLKNTTEEPSWTSWRAWLKFYRHRLVRLYPAYIYTLTAVTLRISITHFHPMWPPTDPAVQCPKYWWQNIFFVNSILNNQCMPWTWYIGTEFIYFLISPIFLLFLRKSPKLGFILCVVTILASAGFNIESIIRNNFPPTQFLWKQPEMFNPNFIEHHLELYIKPQYRIGPYIIGILLGYQLARYQRIPVKTQPSSKYIVTLWIATCTFIGFGLYGLYPALQGWDTMAWRVYHLLYGAFYRDIFSIGIALLIYACHTGVGGIINAILSANVLLPLANLSYSVSSAYLFHMIPVVLTYMLVPFPIYYSTQIPLFIHCFVQLIITYFFAVICSMVSELPALNLERLFLSSPPTKTTLKPIPPVDSELQLKSAEKS</sequence>
<dbReference type="InterPro" id="IPR002656">
    <property type="entry name" value="Acyl_transf_3_dom"/>
</dbReference>
<organism evidence="4 5">
    <name type="scientific">Caenorhabditis bovis</name>
    <dbReference type="NCBI Taxonomy" id="2654633"/>
    <lineage>
        <taxon>Eukaryota</taxon>
        <taxon>Metazoa</taxon>
        <taxon>Ecdysozoa</taxon>
        <taxon>Nematoda</taxon>
        <taxon>Chromadorea</taxon>
        <taxon>Rhabditida</taxon>
        <taxon>Rhabditina</taxon>
        <taxon>Rhabditomorpha</taxon>
        <taxon>Rhabditoidea</taxon>
        <taxon>Rhabditidae</taxon>
        <taxon>Peloderinae</taxon>
        <taxon>Caenorhabditis</taxon>
    </lineage>
</organism>
<dbReference type="Proteomes" id="UP000494206">
    <property type="component" value="Unassembled WGS sequence"/>
</dbReference>
<evidence type="ECO:0000313" key="5">
    <source>
        <dbReference type="Proteomes" id="UP000494206"/>
    </source>
</evidence>
<dbReference type="EMBL" id="CADEPM010000004">
    <property type="protein sequence ID" value="CAB3404299.1"/>
    <property type="molecule type" value="Genomic_DNA"/>
</dbReference>
<feature type="transmembrane region" description="Helical" evidence="1">
    <location>
        <begin position="284"/>
        <end position="307"/>
    </location>
</feature>
<feature type="signal peptide" evidence="2">
    <location>
        <begin position="1"/>
        <end position="18"/>
    </location>
</feature>
<keyword evidence="1" id="KW-1133">Transmembrane helix</keyword>
<keyword evidence="1" id="KW-0812">Transmembrane</keyword>
<feature type="chain" id="PRO_5035786703" description="Acyltransferase 3 domain-containing protein" evidence="2">
    <location>
        <begin position="19"/>
        <end position="680"/>
    </location>
</feature>
<feature type="transmembrane region" description="Helical" evidence="1">
    <location>
        <begin position="619"/>
        <end position="640"/>
    </location>
</feature>
<evidence type="ECO:0000256" key="1">
    <source>
        <dbReference type="SAM" id="Phobius"/>
    </source>
</evidence>
<feature type="transmembrane region" description="Helical" evidence="1">
    <location>
        <begin position="334"/>
        <end position="354"/>
    </location>
</feature>
<dbReference type="PANTHER" id="PTHR11161">
    <property type="entry name" value="O-ACYLTRANSFERASE"/>
    <property type="match status" value="1"/>
</dbReference>
<dbReference type="Pfam" id="PF01757">
    <property type="entry name" value="Acyl_transf_3"/>
    <property type="match status" value="1"/>
</dbReference>
<feature type="transmembrane region" description="Helical" evidence="1">
    <location>
        <begin position="420"/>
        <end position="440"/>
    </location>
</feature>